<comment type="pathway">
    <text evidence="1 8">Cofactor biosynthesis; (R)-pantothenate biosynthesis; (R)-pantothenate from (R)-pantoate and beta-alanine: step 1/1.</text>
</comment>
<dbReference type="Gene3D" id="3.30.1300.10">
    <property type="entry name" value="Pantoate-beta-alanine ligase, C-terminal domain"/>
    <property type="match status" value="1"/>
</dbReference>
<dbReference type="EMBL" id="JAHWXQ010000001">
    <property type="protein sequence ID" value="MBW3364417.1"/>
    <property type="molecule type" value="Genomic_DNA"/>
</dbReference>
<keyword evidence="10" id="KW-1185">Reference proteome</keyword>
<sequence length="284" mass="31580">MQVITQVNELRETMQALRCRGKSIGFVPTMGALHEGHLQLLRASANDNDITVCSIFVNPTQFNNPEDYNLYPRTLDADIALLQATGCDYIFAPTPEAIYPQQNMLQFSFGKLETVMEGEHRPGHFNGVATIVGKFFNIVQPHKAYFGQKDLQQVAIVRQLILGLGFNIELVCYPTVRETDGLAMSSRNKRLNADQRKIAVSLHVALELARKQLVQVPLPTIKEAVAAYLKDKPEVALEYFEIADPLTLQPLTTITDVQEVALCIAAHVGPVRLIDNLVVNLSEV</sequence>
<proteinExistence type="inferred from homology"/>
<name>A0ABS6X8Y0_9BACT</name>
<dbReference type="Gene3D" id="3.40.50.620">
    <property type="entry name" value="HUPs"/>
    <property type="match status" value="1"/>
</dbReference>
<feature type="binding site" evidence="8">
    <location>
        <position position="61"/>
    </location>
    <ligand>
        <name>(R)-pantoate</name>
        <dbReference type="ChEBI" id="CHEBI:15980"/>
    </ligand>
</feature>
<dbReference type="GO" id="GO:0016874">
    <property type="term" value="F:ligase activity"/>
    <property type="evidence" value="ECO:0007669"/>
    <property type="project" value="UniProtKB-KW"/>
</dbReference>
<feature type="binding site" evidence="8">
    <location>
        <begin position="30"/>
        <end position="37"/>
    </location>
    <ligand>
        <name>ATP</name>
        <dbReference type="ChEBI" id="CHEBI:30616"/>
    </ligand>
</feature>
<evidence type="ECO:0000256" key="3">
    <source>
        <dbReference type="ARBA" id="ARBA00022598"/>
    </source>
</evidence>
<dbReference type="Proteomes" id="UP000774935">
    <property type="component" value="Unassembled WGS sequence"/>
</dbReference>
<keyword evidence="6 8" id="KW-0067">ATP-binding</keyword>
<gene>
    <name evidence="8 9" type="primary">panC</name>
    <name evidence="9" type="ORF">KYK27_05150</name>
</gene>
<comment type="subcellular location">
    <subcellularLocation>
        <location evidence="8">Cytoplasm</location>
    </subcellularLocation>
</comment>
<feature type="binding site" evidence="8">
    <location>
        <begin position="147"/>
        <end position="150"/>
    </location>
    <ligand>
        <name>ATP</name>
        <dbReference type="ChEBI" id="CHEBI:30616"/>
    </ligand>
</feature>
<keyword evidence="5 8" id="KW-0547">Nucleotide-binding</keyword>
<comment type="function">
    <text evidence="8">Catalyzes the condensation of pantoate with beta-alanine in an ATP-dependent reaction via a pantoyl-adenylate intermediate.</text>
</comment>
<dbReference type="SUPFAM" id="SSF52374">
    <property type="entry name" value="Nucleotidylyl transferase"/>
    <property type="match status" value="1"/>
</dbReference>
<dbReference type="CDD" id="cd00560">
    <property type="entry name" value="PanC"/>
    <property type="match status" value="1"/>
</dbReference>
<dbReference type="PANTHER" id="PTHR21299:SF1">
    <property type="entry name" value="PANTOATE--BETA-ALANINE LIGASE"/>
    <property type="match status" value="1"/>
</dbReference>
<evidence type="ECO:0000256" key="5">
    <source>
        <dbReference type="ARBA" id="ARBA00022741"/>
    </source>
</evidence>
<evidence type="ECO:0000256" key="6">
    <source>
        <dbReference type="ARBA" id="ARBA00022840"/>
    </source>
</evidence>
<dbReference type="PANTHER" id="PTHR21299">
    <property type="entry name" value="CYTIDYLATE KINASE/PANTOATE-BETA-ALANINE LIGASE"/>
    <property type="match status" value="1"/>
</dbReference>
<comment type="subunit">
    <text evidence="8">Homodimer.</text>
</comment>
<dbReference type="EC" id="6.3.2.1" evidence="8"/>
<dbReference type="RefSeq" id="WP_199108906.1">
    <property type="nucleotide sequence ID" value="NZ_JAHWXQ010000001.1"/>
</dbReference>
<comment type="catalytic activity">
    <reaction evidence="7 8">
        <text>(R)-pantoate + beta-alanine + ATP = (R)-pantothenate + AMP + diphosphate + H(+)</text>
        <dbReference type="Rhea" id="RHEA:10912"/>
        <dbReference type="ChEBI" id="CHEBI:15378"/>
        <dbReference type="ChEBI" id="CHEBI:15980"/>
        <dbReference type="ChEBI" id="CHEBI:29032"/>
        <dbReference type="ChEBI" id="CHEBI:30616"/>
        <dbReference type="ChEBI" id="CHEBI:33019"/>
        <dbReference type="ChEBI" id="CHEBI:57966"/>
        <dbReference type="ChEBI" id="CHEBI:456215"/>
        <dbReference type="EC" id="6.3.2.1"/>
    </reaction>
</comment>
<dbReference type="NCBIfam" id="TIGR00018">
    <property type="entry name" value="panC"/>
    <property type="match status" value="1"/>
</dbReference>
<dbReference type="InterPro" id="IPR014729">
    <property type="entry name" value="Rossmann-like_a/b/a_fold"/>
</dbReference>
<accession>A0ABS6X8Y0</accession>
<evidence type="ECO:0000256" key="7">
    <source>
        <dbReference type="ARBA" id="ARBA00048258"/>
    </source>
</evidence>
<feature type="binding site" evidence="8">
    <location>
        <position position="61"/>
    </location>
    <ligand>
        <name>beta-alanine</name>
        <dbReference type="ChEBI" id="CHEBI:57966"/>
    </ligand>
</feature>
<feature type="binding site" evidence="8">
    <location>
        <begin position="184"/>
        <end position="187"/>
    </location>
    <ligand>
        <name>ATP</name>
        <dbReference type="ChEBI" id="CHEBI:30616"/>
    </ligand>
</feature>
<feature type="binding site" evidence="8">
    <location>
        <position position="153"/>
    </location>
    <ligand>
        <name>(R)-pantoate</name>
        <dbReference type="ChEBI" id="CHEBI:15980"/>
    </ligand>
</feature>
<evidence type="ECO:0000256" key="2">
    <source>
        <dbReference type="ARBA" id="ARBA00009256"/>
    </source>
</evidence>
<feature type="active site" description="Proton donor" evidence="8">
    <location>
        <position position="37"/>
    </location>
</feature>
<evidence type="ECO:0000313" key="10">
    <source>
        <dbReference type="Proteomes" id="UP000774935"/>
    </source>
</evidence>
<dbReference type="Pfam" id="PF02569">
    <property type="entry name" value="Pantoate_ligase"/>
    <property type="match status" value="1"/>
</dbReference>
<evidence type="ECO:0000313" key="9">
    <source>
        <dbReference type="EMBL" id="MBW3364417.1"/>
    </source>
</evidence>
<dbReference type="InterPro" id="IPR042176">
    <property type="entry name" value="Pantoate_ligase_C"/>
</dbReference>
<evidence type="ECO:0000256" key="1">
    <source>
        <dbReference type="ARBA" id="ARBA00004990"/>
    </source>
</evidence>
<protein>
    <recommendedName>
        <fullName evidence="8">Pantothenate synthetase</fullName>
        <shortName evidence="8">PS</shortName>
        <ecNumber evidence="8">6.3.2.1</ecNumber>
    </recommendedName>
    <alternativeName>
        <fullName evidence="8">Pantoate--beta-alanine ligase</fullName>
    </alternativeName>
    <alternativeName>
        <fullName evidence="8">Pantoate-activating enzyme</fullName>
    </alternativeName>
</protein>
<comment type="similarity">
    <text evidence="2 8">Belongs to the pantothenate synthetase family.</text>
</comment>
<organism evidence="9 10">
    <name type="scientific">Pontibacter populi</name>
    <dbReference type="NCBI Taxonomy" id="890055"/>
    <lineage>
        <taxon>Bacteria</taxon>
        <taxon>Pseudomonadati</taxon>
        <taxon>Bacteroidota</taxon>
        <taxon>Cytophagia</taxon>
        <taxon>Cytophagales</taxon>
        <taxon>Hymenobacteraceae</taxon>
        <taxon>Pontibacter</taxon>
    </lineage>
</organism>
<reference evidence="9 10" key="1">
    <citation type="submission" date="2021-07" db="EMBL/GenBank/DDBJ databases">
        <authorList>
            <person name="Kim M.K."/>
        </authorList>
    </citation>
    <scope>NUCLEOTIDE SEQUENCE [LARGE SCALE GENOMIC DNA]</scope>
    <source>
        <strain evidence="9 10">HLY7-15</strain>
    </source>
</reference>
<dbReference type="InterPro" id="IPR003721">
    <property type="entry name" value="Pantoate_ligase"/>
</dbReference>
<keyword evidence="8" id="KW-0963">Cytoplasm</keyword>
<evidence type="ECO:0000256" key="4">
    <source>
        <dbReference type="ARBA" id="ARBA00022655"/>
    </source>
</evidence>
<evidence type="ECO:0000256" key="8">
    <source>
        <dbReference type="HAMAP-Rule" id="MF_00158"/>
    </source>
</evidence>
<comment type="caution">
    <text evidence="9">The sequence shown here is derived from an EMBL/GenBank/DDBJ whole genome shotgun (WGS) entry which is preliminary data.</text>
</comment>
<comment type="miscellaneous">
    <text evidence="8">The reaction proceeds by a bi uni uni bi ping pong mechanism.</text>
</comment>
<dbReference type="HAMAP" id="MF_00158">
    <property type="entry name" value="PanC"/>
    <property type="match status" value="1"/>
</dbReference>
<keyword evidence="3 8" id="KW-0436">Ligase</keyword>
<keyword evidence="4 8" id="KW-0566">Pantothenate biosynthesis</keyword>
<feature type="binding site" evidence="8">
    <location>
        <position position="176"/>
    </location>
    <ligand>
        <name>ATP</name>
        <dbReference type="ChEBI" id="CHEBI:30616"/>
    </ligand>
</feature>